<dbReference type="AlphaFoldDB" id="A0A5N6PLH0"/>
<keyword evidence="3" id="KW-1185">Reference proteome</keyword>
<feature type="compositionally biased region" description="Polar residues" evidence="1">
    <location>
        <begin position="59"/>
        <end position="77"/>
    </location>
</feature>
<reference evidence="2 3" key="1">
    <citation type="submission" date="2019-05" db="EMBL/GenBank/DDBJ databases">
        <title>Mikania micrantha, genome provides insights into the molecular mechanism of rapid growth.</title>
        <authorList>
            <person name="Liu B."/>
        </authorList>
    </citation>
    <scope>NUCLEOTIDE SEQUENCE [LARGE SCALE GENOMIC DNA]</scope>
    <source>
        <strain evidence="2">NLD-2019</strain>
        <tissue evidence="2">Leaf</tissue>
    </source>
</reference>
<dbReference type="EMBL" id="SZYD01000003">
    <property type="protein sequence ID" value="KAD6794452.1"/>
    <property type="molecule type" value="Genomic_DNA"/>
</dbReference>
<protein>
    <submittedName>
        <fullName evidence="2">Uncharacterized protein</fullName>
    </submittedName>
</protein>
<accession>A0A5N6PLH0</accession>
<feature type="compositionally biased region" description="Low complexity" evidence="1">
    <location>
        <begin position="42"/>
        <end position="56"/>
    </location>
</feature>
<sequence length="133" mass="13991">MSNVALTIDSPIRKEVLSIVVNGLLQPLEEIDKTGTILFVSSVTSQPQSTSISSPINHPLSTASASTQPKTPSTFRITYSRRKTKPVKTTPPPTTSAYPTSPNTSPSSQPKSSSPSLPTPAISSMDGDSPPNN</sequence>
<dbReference type="Proteomes" id="UP000326396">
    <property type="component" value="Linkage Group LG11"/>
</dbReference>
<comment type="caution">
    <text evidence="2">The sequence shown here is derived from an EMBL/GenBank/DDBJ whole genome shotgun (WGS) entry which is preliminary data.</text>
</comment>
<evidence type="ECO:0000256" key="1">
    <source>
        <dbReference type="SAM" id="MobiDB-lite"/>
    </source>
</evidence>
<evidence type="ECO:0000313" key="2">
    <source>
        <dbReference type="EMBL" id="KAD6794452.1"/>
    </source>
</evidence>
<feature type="region of interest" description="Disordered" evidence="1">
    <location>
        <begin position="42"/>
        <end position="133"/>
    </location>
</feature>
<feature type="compositionally biased region" description="Low complexity" evidence="1">
    <location>
        <begin position="95"/>
        <end position="120"/>
    </location>
</feature>
<gene>
    <name evidence="2" type="ORF">E3N88_05348</name>
</gene>
<evidence type="ECO:0000313" key="3">
    <source>
        <dbReference type="Proteomes" id="UP000326396"/>
    </source>
</evidence>
<proteinExistence type="predicted"/>
<name>A0A5N6PLH0_9ASTR</name>
<organism evidence="2 3">
    <name type="scientific">Mikania micrantha</name>
    <name type="common">bitter vine</name>
    <dbReference type="NCBI Taxonomy" id="192012"/>
    <lineage>
        <taxon>Eukaryota</taxon>
        <taxon>Viridiplantae</taxon>
        <taxon>Streptophyta</taxon>
        <taxon>Embryophyta</taxon>
        <taxon>Tracheophyta</taxon>
        <taxon>Spermatophyta</taxon>
        <taxon>Magnoliopsida</taxon>
        <taxon>eudicotyledons</taxon>
        <taxon>Gunneridae</taxon>
        <taxon>Pentapetalae</taxon>
        <taxon>asterids</taxon>
        <taxon>campanulids</taxon>
        <taxon>Asterales</taxon>
        <taxon>Asteraceae</taxon>
        <taxon>Asteroideae</taxon>
        <taxon>Heliantheae alliance</taxon>
        <taxon>Eupatorieae</taxon>
        <taxon>Mikania</taxon>
    </lineage>
</organism>